<dbReference type="Pfam" id="PF00076">
    <property type="entry name" value="RRM_1"/>
    <property type="match status" value="1"/>
</dbReference>
<dbReference type="EMBL" id="JAHRHY010000007">
    <property type="protein sequence ID" value="KAG9068176.1"/>
    <property type="molecule type" value="Genomic_DNA"/>
</dbReference>
<evidence type="ECO:0000313" key="5">
    <source>
        <dbReference type="Proteomes" id="UP000707451"/>
    </source>
</evidence>
<organism evidence="4 5">
    <name type="scientific">Linnemannia hyalina</name>
    <dbReference type="NCBI Taxonomy" id="64524"/>
    <lineage>
        <taxon>Eukaryota</taxon>
        <taxon>Fungi</taxon>
        <taxon>Fungi incertae sedis</taxon>
        <taxon>Mucoromycota</taxon>
        <taxon>Mortierellomycotina</taxon>
        <taxon>Mortierellomycetes</taxon>
        <taxon>Mortierellales</taxon>
        <taxon>Mortierellaceae</taxon>
        <taxon>Linnemannia</taxon>
    </lineage>
</organism>
<protein>
    <recommendedName>
        <fullName evidence="3">RRM domain-containing protein</fullName>
    </recommendedName>
</protein>
<sequence>MNQIDQSLDDLIKRQRDQKKKMKGKSTPAKDTKIPKKQAGGVKSRAAIRTDRAIRTAKPNSPYAAPKVKKETALFTASFKAAKAPIKEIFTAGYIPKPATNLKLVTVNRKVGITTGKKQQQQQQPTGPLTTNSMRMVTTQQIKREGLTSATAAAKAKAAAASNNRRDERIPTGPRIPETSAHTSGNRGVDNRRGPGNPSGGRQVDRHPTHQHSGDHRDRGGNNPHQETRSGNLNSRISIPTNNNKNNINNPINLTSHNNNHNNHNSPAHNNNTNNNNANNVRRQEAYPRVPESVARQDNRPAGRAPPAATSSSMSMDLDMEVDNNPIAIKGSAPGQQSVAFRGESGPVTIEIENLDPGTTTDDVKYVCSRFGEIRSCGCANGFAQVTYARKAAGMAAIENLNGKKADNNQVLRVTMRAEAIIHDETPNNVSRVPSSIAGPMKLLTSAVHGTLRNRGNLYSDNILAAERVLREQQQRMAQLHDEEQRMAMLRMQNAQHGGLSSLSSGGVNRGFF</sequence>
<dbReference type="Gene3D" id="3.30.70.330">
    <property type="match status" value="1"/>
</dbReference>
<reference evidence="4" key="1">
    <citation type="submission" date="2021-06" db="EMBL/GenBank/DDBJ databases">
        <title>Genome Sequence of Mortierella hyaline Strain SCG-10, a Cold-Adapted, Nitrate-Reducing Fungus Isolated from Soil in Minnesota, USA.</title>
        <authorList>
            <person name="Aldossari N."/>
        </authorList>
    </citation>
    <scope>NUCLEOTIDE SEQUENCE</scope>
    <source>
        <strain evidence="4">SCG-10</strain>
    </source>
</reference>
<dbReference type="InterPro" id="IPR012677">
    <property type="entry name" value="Nucleotide-bd_a/b_plait_sf"/>
</dbReference>
<feature type="region of interest" description="Disordered" evidence="2">
    <location>
        <begin position="148"/>
        <end position="315"/>
    </location>
</feature>
<proteinExistence type="predicted"/>
<feature type="compositionally biased region" description="Basic and acidic residues" evidence="2">
    <location>
        <begin position="203"/>
        <end position="220"/>
    </location>
</feature>
<feature type="compositionally biased region" description="Polar residues" evidence="2">
    <location>
        <begin position="223"/>
        <end position="241"/>
    </location>
</feature>
<feature type="compositionally biased region" description="Low complexity" evidence="2">
    <location>
        <begin position="148"/>
        <end position="162"/>
    </location>
</feature>
<keyword evidence="5" id="KW-1185">Reference proteome</keyword>
<dbReference type="GO" id="GO:0003723">
    <property type="term" value="F:RNA binding"/>
    <property type="evidence" value="ECO:0007669"/>
    <property type="project" value="UniProtKB-UniRule"/>
</dbReference>
<evidence type="ECO:0000259" key="3">
    <source>
        <dbReference type="PROSITE" id="PS50102"/>
    </source>
</evidence>
<dbReference type="SMART" id="SM00360">
    <property type="entry name" value="RRM"/>
    <property type="match status" value="1"/>
</dbReference>
<gene>
    <name evidence="4" type="ORF">KI688_011771</name>
</gene>
<evidence type="ECO:0000256" key="2">
    <source>
        <dbReference type="SAM" id="MobiDB-lite"/>
    </source>
</evidence>
<keyword evidence="1" id="KW-0694">RNA-binding</keyword>
<evidence type="ECO:0000313" key="4">
    <source>
        <dbReference type="EMBL" id="KAG9068176.1"/>
    </source>
</evidence>
<feature type="compositionally biased region" description="Low complexity" evidence="2">
    <location>
        <begin position="242"/>
        <end position="280"/>
    </location>
</feature>
<dbReference type="InterPro" id="IPR000504">
    <property type="entry name" value="RRM_dom"/>
</dbReference>
<accession>A0A9P7XYT9</accession>
<dbReference type="PROSITE" id="PS50102">
    <property type="entry name" value="RRM"/>
    <property type="match status" value="1"/>
</dbReference>
<dbReference type="CDD" id="cd00590">
    <property type="entry name" value="RRM_SF"/>
    <property type="match status" value="1"/>
</dbReference>
<evidence type="ECO:0000256" key="1">
    <source>
        <dbReference type="PROSITE-ProRule" id="PRU00176"/>
    </source>
</evidence>
<dbReference type="Proteomes" id="UP000707451">
    <property type="component" value="Unassembled WGS sequence"/>
</dbReference>
<comment type="caution">
    <text evidence="4">The sequence shown here is derived from an EMBL/GenBank/DDBJ whole genome shotgun (WGS) entry which is preliminary data.</text>
</comment>
<feature type="domain" description="RRM" evidence="3">
    <location>
        <begin position="348"/>
        <end position="419"/>
    </location>
</feature>
<feature type="compositionally biased region" description="Low complexity" evidence="2">
    <location>
        <begin position="115"/>
        <end position="131"/>
    </location>
</feature>
<dbReference type="OrthoDB" id="6159137at2759"/>
<dbReference type="InterPro" id="IPR035979">
    <property type="entry name" value="RBD_domain_sf"/>
</dbReference>
<name>A0A9P7XYT9_9FUNG</name>
<feature type="region of interest" description="Disordered" evidence="2">
    <location>
        <begin position="115"/>
        <end position="134"/>
    </location>
</feature>
<dbReference type="AlphaFoldDB" id="A0A9P7XYT9"/>
<feature type="region of interest" description="Disordered" evidence="2">
    <location>
        <begin position="1"/>
        <end position="65"/>
    </location>
</feature>
<dbReference type="SUPFAM" id="SSF54928">
    <property type="entry name" value="RNA-binding domain, RBD"/>
    <property type="match status" value="1"/>
</dbReference>